<dbReference type="OrthoDB" id="6200868at2759"/>
<sequence length="160" mass="17970">MTDHITQNLSTELYRYMCQSIVGTEDNVKQIRLMNAIRDDLSIHKNEISITSGSYGEGLDMRGSDLDVMYVVQNIKVYDVKPRLNPISAYLLMDTDNVKPGFTQLRLDNMDAKAAAYNLLGVALQTVGETETARQAYLLSAKLHIDPTDNPAVKRLFLLD</sequence>
<organism evidence="1 2">
    <name type="scientific">Mytilus edulis</name>
    <name type="common">Blue mussel</name>
    <dbReference type="NCBI Taxonomy" id="6550"/>
    <lineage>
        <taxon>Eukaryota</taxon>
        <taxon>Metazoa</taxon>
        <taxon>Spiralia</taxon>
        <taxon>Lophotrochozoa</taxon>
        <taxon>Mollusca</taxon>
        <taxon>Bivalvia</taxon>
        <taxon>Autobranchia</taxon>
        <taxon>Pteriomorphia</taxon>
        <taxon>Mytilida</taxon>
        <taxon>Mytiloidea</taxon>
        <taxon>Mytilidae</taxon>
        <taxon>Mytilinae</taxon>
        <taxon>Mytilus</taxon>
    </lineage>
</organism>
<evidence type="ECO:0000313" key="1">
    <source>
        <dbReference type="EMBL" id="CAG2204504.1"/>
    </source>
</evidence>
<reference evidence="1" key="1">
    <citation type="submission" date="2021-03" db="EMBL/GenBank/DDBJ databases">
        <authorList>
            <person name="Bekaert M."/>
        </authorList>
    </citation>
    <scope>NUCLEOTIDE SEQUENCE</scope>
</reference>
<accession>A0A8S3RHD0</accession>
<evidence type="ECO:0000313" key="2">
    <source>
        <dbReference type="Proteomes" id="UP000683360"/>
    </source>
</evidence>
<name>A0A8S3RHD0_MYTED</name>
<proteinExistence type="predicted"/>
<gene>
    <name evidence="1" type="ORF">MEDL_18949</name>
</gene>
<keyword evidence="2" id="KW-1185">Reference proteome</keyword>
<dbReference type="EMBL" id="CAJPWZ010000958">
    <property type="protein sequence ID" value="CAG2204504.1"/>
    <property type="molecule type" value="Genomic_DNA"/>
</dbReference>
<dbReference type="Proteomes" id="UP000683360">
    <property type="component" value="Unassembled WGS sequence"/>
</dbReference>
<comment type="caution">
    <text evidence="1">The sequence shown here is derived from an EMBL/GenBank/DDBJ whole genome shotgun (WGS) entry which is preliminary data.</text>
</comment>
<protein>
    <submittedName>
        <fullName evidence="1">Uncharacterized protein</fullName>
    </submittedName>
</protein>
<dbReference type="AlphaFoldDB" id="A0A8S3RHD0"/>